<dbReference type="InterPro" id="IPR045035">
    <property type="entry name" value="YSL-like"/>
</dbReference>
<keyword evidence="3" id="KW-0813">Transport</keyword>
<keyword evidence="4 7" id="KW-0812">Transmembrane</keyword>
<dbReference type="GO" id="GO:0000329">
    <property type="term" value="C:fungal-type vacuole membrane"/>
    <property type="evidence" value="ECO:0007669"/>
    <property type="project" value="TreeGrafter"/>
</dbReference>
<feature type="transmembrane region" description="Helical" evidence="7">
    <location>
        <begin position="473"/>
        <end position="494"/>
    </location>
</feature>
<dbReference type="OrthoDB" id="77405at2759"/>
<evidence type="ECO:0000256" key="5">
    <source>
        <dbReference type="ARBA" id="ARBA00022989"/>
    </source>
</evidence>
<gene>
    <name evidence="8" type="ORF">L207DRAFT_584455</name>
</gene>
<feature type="transmembrane region" description="Helical" evidence="7">
    <location>
        <begin position="202"/>
        <end position="220"/>
    </location>
</feature>
<evidence type="ECO:0000256" key="1">
    <source>
        <dbReference type="ARBA" id="ARBA00004141"/>
    </source>
</evidence>
<feature type="transmembrane region" description="Helical" evidence="7">
    <location>
        <begin position="591"/>
        <end position="616"/>
    </location>
</feature>
<feature type="transmembrane region" description="Helical" evidence="7">
    <location>
        <begin position="693"/>
        <end position="718"/>
    </location>
</feature>
<dbReference type="NCBIfam" id="TIGR00728">
    <property type="entry name" value="OPT_sfam"/>
    <property type="match status" value="1"/>
</dbReference>
<dbReference type="PANTHER" id="PTHR31645:SF3">
    <property type="entry name" value="OLIGOPEPTIDE TRANSPORTER"/>
    <property type="match status" value="1"/>
</dbReference>
<keyword evidence="5 7" id="KW-1133">Transmembrane helix</keyword>
<evidence type="ECO:0000256" key="7">
    <source>
        <dbReference type="SAM" id="Phobius"/>
    </source>
</evidence>
<comment type="similarity">
    <text evidence="2">Belongs to the oligopeptide OPT transporter family.</text>
</comment>
<feature type="transmembrane region" description="Helical" evidence="7">
    <location>
        <begin position="730"/>
        <end position="753"/>
    </location>
</feature>
<keyword evidence="9" id="KW-1185">Reference proteome</keyword>
<dbReference type="InterPro" id="IPR004813">
    <property type="entry name" value="OPT"/>
</dbReference>
<feature type="transmembrane region" description="Helical" evidence="7">
    <location>
        <begin position="312"/>
        <end position="331"/>
    </location>
</feature>
<evidence type="ECO:0000256" key="3">
    <source>
        <dbReference type="ARBA" id="ARBA00022448"/>
    </source>
</evidence>
<keyword evidence="6 7" id="KW-0472">Membrane</keyword>
<feature type="transmembrane region" description="Helical" evidence="7">
    <location>
        <begin position="500"/>
        <end position="522"/>
    </location>
</feature>
<feature type="transmembrane region" description="Helical" evidence="7">
    <location>
        <begin position="121"/>
        <end position="141"/>
    </location>
</feature>
<proteinExistence type="inferred from homology"/>
<feature type="transmembrane region" description="Helical" evidence="7">
    <location>
        <begin position="652"/>
        <end position="673"/>
    </location>
</feature>
<evidence type="ECO:0000256" key="2">
    <source>
        <dbReference type="ARBA" id="ARBA00008807"/>
    </source>
</evidence>
<dbReference type="AlphaFoldDB" id="A0A2J6RKK7"/>
<dbReference type="GO" id="GO:0035673">
    <property type="term" value="F:oligopeptide transmembrane transporter activity"/>
    <property type="evidence" value="ECO:0007669"/>
    <property type="project" value="InterPro"/>
</dbReference>
<name>A0A2J6RKK7_HYAVF</name>
<evidence type="ECO:0000313" key="9">
    <source>
        <dbReference type="Proteomes" id="UP000235786"/>
    </source>
</evidence>
<dbReference type="PANTHER" id="PTHR31645">
    <property type="entry name" value="OLIGOPEPTIDE TRANSPORTER YGL114W-RELATED"/>
    <property type="match status" value="1"/>
</dbReference>
<dbReference type="STRING" id="1149755.A0A2J6RKK7"/>
<dbReference type="EMBL" id="KZ613947">
    <property type="protein sequence ID" value="PMD39063.1"/>
    <property type="molecule type" value="Genomic_DNA"/>
</dbReference>
<feature type="transmembrane region" description="Helical" evidence="7">
    <location>
        <begin position="279"/>
        <end position="300"/>
    </location>
</feature>
<accession>A0A2J6RKK7</accession>
<feature type="transmembrane region" description="Helical" evidence="7">
    <location>
        <begin position="394"/>
        <end position="413"/>
    </location>
</feature>
<reference evidence="8 9" key="1">
    <citation type="submission" date="2016-04" db="EMBL/GenBank/DDBJ databases">
        <title>A degradative enzymes factory behind the ericoid mycorrhizal symbiosis.</title>
        <authorList>
            <consortium name="DOE Joint Genome Institute"/>
            <person name="Martino E."/>
            <person name="Morin E."/>
            <person name="Grelet G."/>
            <person name="Kuo A."/>
            <person name="Kohler A."/>
            <person name="Daghino S."/>
            <person name="Barry K."/>
            <person name="Choi C."/>
            <person name="Cichocki N."/>
            <person name="Clum A."/>
            <person name="Copeland A."/>
            <person name="Hainaut M."/>
            <person name="Haridas S."/>
            <person name="Labutti K."/>
            <person name="Lindquist E."/>
            <person name="Lipzen A."/>
            <person name="Khouja H.-R."/>
            <person name="Murat C."/>
            <person name="Ohm R."/>
            <person name="Olson A."/>
            <person name="Spatafora J."/>
            <person name="Veneault-Fourrey C."/>
            <person name="Henrissat B."/>
            <person name="Grigoriev I."/>
            <person name="Martin F."/>
            <person name="Perotto S."/>
        </authorList>
    </citation>
    <scope>NUCLEOTIDE SEQUENCE [LARGE SCALE GENOMIC DNA]</scope>
    <source>
        <strain evidence="8 9">F</strain>
    </source>
</reference>
<organism evidence="8 9">
    <name type="scientific">Hyaloscypha variabilis (strain UAMH 11265 / GT02V1 / F)</name>
    <name type="common">Meliniomyces variabilis</name>
    <dbReference type="NCBI Taxonomy" id="1149755"/>
    <lineage>
        <taxon>Eukaryota</taxon>
        <taxon>Fungi</taxon>
        <taxon>Dikarya</taxon>
        <taxon>Ascomycota</taxon>
        <taxon>Pezizomycotina</taxon>
        <taxon>Leotiomycetes</taxon>
        <taxon>Helotiales</taxon>
        <taxon>Hyaloscyphaceae</taxon>
        <taxon>Hyaloscypha</taxon>
        <taxon>Hyaloscypha variabilis</taxon>
    </lineage>
</organism>
<protein>
    <submittedName>
        <fullName evidence="8">OPT superfamily oligopeptide transporter</fullName>
    </submittedName>
</protein>
<dbReference type="Pfam" id="PF03169">
    <property type="entry name" value="OPT"/>
    <property type="match status" value="1"/>
</dbReference>
<feature type="transmembrane region" description="Helical" evidence="7">
    <location>
        <begin position="93"/>
        <end position="115"/>
    </location>
</feature>
<evidence type="ECO:0000256" key="4">
    <source>
        <dbReference type="ARBA" id="ARBA00022692"/>
    </source>
</evidence>
<feature type="transmembrane region" description="Helical" evidence="7">
    <location>
        <begin position="343"/>
        <end position="363"/>
    </location>
</feature>
<comment type="subcellular location">
    <subcellularLocation>
        <location evidence="1">Membrane</location>
        <topology evidence="1">Multi-pass membrane protein</topology>
    </subcellularLocation>
</comment>
<evidence type="ECO:0000256" key="6">
    <source>
        <dbReference type="ARBA" id="ARBA00023136"/>
    </source>
</evidence>
<evidence type="ECO:0000313" key="8">
    <source>
        <dbReference type="EMBL" id="PMD39063.1"/>
    </source>
</evidence>
<feature type="transmembrane region" description="Helical" evidence="7">
    <location>
        <begin position="162"/>
        <end position="182"/>
    </location>
</feature>
<sequence>MADEKITNADYVDVTTTDNKEMNEKTSVVPVTSHEPYDAISHNINIGEFSANPAPRGEHDQNSLKEELLEEETLDLYKPFPINEDVAIEENILTVRAVVVGVILGCLVNASNLYLGLKTGFTFSSTLFGAIFGYGIIKSLTKWTPGIPILGGGGTFGPQENVIIQSAATGAGGIAGLFVAGLPAMYKLDLLSHDPKQDMGRIFTITIICSFFGLFFVTPLRRFFVIQVARELKLMFPTPTATALTIRTMHATASGAKEAISKLKAIGFTFIGALCHRVVSYYAVGILYDWHVFTWFYIWSGYKNWALNIENWGWFIEWTPAFIGSGMLIGLNSAISLFAGSVLAWGLIGPLLVHYGVCIGKAAGGDDPKWAPLISFTSLSHIGEAGWTPSPRYWLLWPGVMIMVCVSLAELFIQYKIIAIAFKSLFQSACSGLQGIAERRGKNLNFLARHAAGARNGNIVEDPTRPEDQVKDWMWIVGLLVTIVIAMIICQLQWQMNPGLTLLACVLGFFFSFLCVQIGAVTDQTPLTAASKASQLVFGGATAGHNFSIQHAQKLNLVAGGIASGAADVATSLTGDFRTGFLMRTPPIKQWIAQAFGTFISVWLAPGLFVLFTSAYPCIIHPDEYDHCAFLAPSVSAWAAVAQAVTQPKIPIPLSSGIFSVVMGVFAIGQVAFRHFYLVGPHEKYRVYLPNWGAIALSFVIPSPVFTNASLIGAIVAALWTKYKPKSFELYGYAVAAGLIAGEGMGGVIGAILQLTGVSGDVYGTQAGCPGGSC</sequence>
<dbReference type="Proteomes" id="UP000235786">
    <property type="component" value="Unassembled WGS sequence"/>
</dbReference>